<name>A0ABN8ZX52_RANTA</name>
<evidence type="ECO:0000313" key="3">
    <source>
        <dbReference type="Proteomes" id="UP001176941"/>
    </source>
</evidence>
<evidence type="ECO:0000256" key="1">
    <source>
        <dbReference type="SAM" id="MobiDB-lite"/>
    </source>
</evidence>
<sequence>MRFYGRQHFTHVTIQLLEELSTSYGTLLAEVSGSLCLVPPRPRLCTLHLLLCSSASNTFAGVNCSHEYSDVLSPLSPPSISSNQGCRARGFGDPTHEAVPEDVHWQP</sequence>
<keyword evidence="3" id="KW-1185">Reference proteome</keyword>
<proteinExistence type="predicted"/>
<accession>A0ABN8ZX52</accession>
<feature type="compositionally biased region" description="Basic and acidic residues" evidence="1">
    <location>
        <begin position="94"/>
        <end position="107"/>
    </location>
</feature>
<reference evidence="2" key="1">
    <citation type="submission" date="2023-04" db="EMBL/GenBank/DDBJ databases">
        <authorList>
            <consortium name="ELIXIR-Norway"/>
        </authorList>
    </citation>
    <scope>NUCLEOTIDE SEQUENCE [LARGE SCALE GENOMIC DNA]</scope>
</reference>
<evidence type="ECO:0000313" key="2">
    <source>
        <dbReference type="EMBL" id="CAI9176761.1"/>
    </source>
</evidence>
<dbReference type="Proteomes" id="UP001176941">
    <property type="component" value="Chromosome 6"/>
</dbReference>
<feature type="region of interest" description="Disordered" evidence="1">
    <location>
        <begin position="83"/>
        <end position="107"/>
    </location>
</feature>
<protein>
    <submittedName>
        <fullName evidence="2">Uncharacterized protein</fullName>
    </submittedName>
</protein>
<organism evidence="2 3">
    <name type="scientific">Rangifer tarandus platyrhynchus</name>
    <name type="common">Svalbard reindeer</name>
    <dbReference type="NCBI Taxonomy" id="3082113"/>
    <lineage>
        <taxon>Eukaryota</taxon>
        <taxon>Metazoa</taxon>
        <taxon>Chordata</taxon>
        <taxon>Craniata</taxon>
        <taxon>Vertebrata</taxon>
        <taxon>Euteleostomi</taxon>
        <taxon>Mammalia</taxon>
        <taxon>Eutheria</taxon>
        <taxon>Laurasiatheria</taxon>
        <taxon>Artiodactyla</taxon>
        <taxon>Ruminantia</taxon>
        <taxon>Pecora</taxon>
        <taxon>Cervidae</taxon>
        <taxon>Odocoileinae</taxon>
        <taxon>Rangifer</taxon>
    </lineage>
</organism>
<dbReference type="EMBL" id="OX459942">
    <property type="protein sequence ID" value="CAI9176761.1"/>
    <property type="molecule type" value="Genomic_DNA"/>
</dbReference>
<gene>
    <name evidence="2" type="ORF">MRATA1EN1_LOCUS25723</name>
</gene>